<dbReference type="InterPro" id="IPR051542">
    <property type="entry name" value="Hydrogenase_cytochrome"/>
</dbReference>
<keyword evidence="3" id="KW-0813">Transport</keyword>
<dbReference type="RefSeq" id="WP_069717257.1">
    <property type="nucleotide sequence ID" value="NZ_MJEH01000022.1"/>
</dbReference>
<keyword evidence="5" id="KW-0349">Heme</keyword>
<comment type="similarity">
    <text evidence="2">Belongs to the HupC/HyaC/HydC family.</text>
</comment>
<evidence type="ECO:0000256" key="10">
    <source>
        <dbReference type="ARBA" id="ARBA00023004"/>
    </source>
</evidence>
<dbReference type="STRING" id="1305675.BFG57_02135"/>
<dbReference type="Proteomes" id="UP000095209">
    <property type="component" value="Unassembled WGS sequence"/>
</dbReference>
<proteinExistence type="inferred from homology"/>
<evidence type="ECO:0000256" key="5">
    <source>
        <dbReference type="ARBA" id="ARBA00022617"/>
    </source>
</evidence>
<dbReference type="PANTHER" id="PTHR30485">
    <property type="entry name" value="NI/FE-HYDROGENASE 1 B-TYPE CYTOCHROME SUBUNIT"/>
    <property type="match status" value="1"/>
</dbReference>
<keyword evidence="6 12" id="KW-0812">Transmembrane</keyword>
<dbReference type="PROSITE" id="PS00883">
    <property type="entry name" value="NI_HGENASE_CYTB_2"/>
    <property type="match status" value="1"/>
</dbReference>
<feature type="transmembrane region" description="Helical" evidence="12">
    <location>
        <begin position="146"/>
        <end position="166"/>
    </location>
</feature>
<dbReference type="InterPro" id="IPR011577">
    <property type="entry name" value="Cyt_b561_bac/Ni-Hgenase"/>
</dbReference>
<evidence type="ECO:0000313" key="14">
    <source>
        <dbReference type="EMBL" id="OEH92815.1"/>
    </source>
</evidence>
<sequence>MGAPKHSNKFDPIKSRIDSHNEDNRTYVWELPVRIFHWINAFSILVLIATGFYIGNPFFSATVPEHASENYLMGWVRNIHFLFGYIFTLNLIVRLYWVFHGNKHAKSNPLKLSWWRGIFETLKYYLFMNNKKRHYIGHNPMAELSYWIFIGLGSIISISTGFYLLFEPQPESFYGKLFAWVPMLFGGESFSVRSWHHIVAWGFIIFTVVHLYMAIREDWSEKNGTLSSIFTGYKNDAEKKGNKDDN</sequence>
<evidence type="ECO:0000256" key="7">
    <source>
        <dbReference type="ARBA" id="ARBA00022723"/>
    </source>
</evidence>
<keyword evidence="4" id="KW-1003">Cell membrane</keyword>
<keyword evidence="10" id="KW-0408">Iron</keyword>
<evidence type="ECO:0000313" key="15">
    <source>
        <dbReference type="Proteomes" id="UP000095209"/>
    </source>
</evidence>
<comment type="subcellular location">
    <subcellularLocation>
        <location evidence="1">Cell membrane</location>
        <topology evidence="1">Multi-pass membrane protein</topology>
    </subcellularLocation>
</comment>
<comment type="caution">
    <text evidence="14">The sequence shown here is derived from an EMBL/GenBank/DDBJ whole genome shotgun (WGS) entry which is preliminary data.</text>
</comment>
<dbReference type="PRINTS" id="PR00161">
    <property type="entry name" value="NIHGNASECYTB"/>
</dbReference>
<keyword evidence="7" id="KW-0479">Metal-binding</keyword>
<evidence type="ECO:0000256" key="9">
    <source>
        <dbReference type="ARBA" id="ARBA00022989"/>
    </source>
</evidence>
<feature type="transmembrane region" description="Helical" evidence="12">
    <location>
        <begin position="198"/>
        <end position="215"/>
    </location>
</feature>
<dbReference type="OrthoDB" id="197262at2"/>
<evidence type="ECO:0000256" key="3">
    <source>
        <dbReference type="ARBA" id="ARBA00022448"/>
    </source>
</evidence>
<reference evidence="14 15" key="1">
    <citation type="submission" date="2016-08" db="EMBL/GenBank/DDBJ databases">
        <title>Genome of Bacillus solimangrovi GH2-4.</title>
        <authorList>
            <person name="Lim S."/>
            <person name="Kim B.-C."/>
        </authorList>
    </citation>
    <scope>NUCLEOTIDE SEQUENCE [LARGE SCALE GENOMIC DNA]</scope>
    <source>
        <strain evidence="14 15">GH2-4</strain>
    </source>
</reference>
<feature type="domain" description="Cytochrome b561 bacterial/Ni-hydrogenase" evidence="13">
    <location>
        <begin position="28"/>
        <end position="232"/>
    </location>
</feature>
<dbReference type="GO" id="GO:0009055">
    <property type="term" value="F:electron transfer activity"/>
    <property type="evidence" value="ECO:0007669"/>
    <property type="project" value="InterPro"/>
</dbReference>
<dbReference type="PANTHER" id="PTHR30485:SF0">
    <property type="entry name" value="NI_FE-HYDROGENASE 1 B-TYPE CYTOCHROME SUBUNIT-RELATED"/>
    <property type="match status" value="1"/>
</dbReference>
<dbReference type="EMBL" id="MJEH01000022">
    <property type="protein sequence ID" value="OEH92815.1"/>
    <property type="molecule type" value="Genomic_DNA"/>
</dbReference>
<protein>
    <submittedName>
        <fullName evidence="14">Ni/Fe-hydrogenase, b-type cytochrome subunit</fullName>
    </submittedName>
</protein>
<evidence type="ECO:0000256" key="8">
    <source>
        <dbReference type="ARBA" id="ARBA00022982"/>
    </source>
</evidence>
<dbReference type="NCBIfam" id="TIGR02125">
    <property type="entry name" value="CytB-hydogenase"/>
    <property type="match status" value="1"/>
</dbReference>
<keyword evidence="9 12" id="KW-1133">Transmembrane helix</keyword>
<dbReference type="InterPro" id="IPR000516">
    <property type="entry name" value="Ni-dep_Hydgase_cyt-B"/>
</dbReference>
<evidence type="ECO:0000256" key="6">
    <source>
        <dbReference type="ARBA" id="ARBA00022692"/>
    </source>
</evidence>
<dbReference type="GO" id="GO:0005506">
    <property type="term" value="F:iron ion binding"/>
    <property type="evidence" value="ECO:0007669"/>
    <property type="project" value="InterPro"/>
</dbReference>
<evidence type="ECO:0000256" key="2">
    <source>
        <dbReference type="ARBA" id="ARBA00008622"/>
    </source>
</evidence>
<evidence type="ECO:0000256" key="1">
    <source>
        <dbReference type="ARBA" id="ARBA00004651"/>
    </source>
</evidence>
<evidence type="ECO:0000256" key="4">
    <source>
        <dbReference type="ARBA" id="ARBA00022475"/>
    </source>
</evidence>
<dbReference type="Pfam" id="PF01292">
    <property type="entry name" value="Ni_hydr_CYTB"/>
    <property type="match status" value="1"/>
</dbReference>
<dbReference type="GO" id="GO:0020037">
    <property type="term" value="F:heme binding"/>
    <property type="evidence" value="ECO:0007669"/>
    <property type="project" value="TreeGrafter"/>
</dbReference>
<dbReference type="AlphaFoldDB" id="A0A1E5LFE9"/>
<feature type="transmembrane region" description="Helical" evidence="12">
    <location>
        <begin position="35"/>
        <end position="55"/>
    </location>
</feature>
<evidence type="ECO:0000256" key="12">
    <source>
        <dbReference type="SAM" id="Phobius"/>
    </source>
</evidence>
<keyword evidence="15" id="KW-1185">Reference proteome</keyword>
<dbReference type="SUPFAM" id="SSF81342">
    <property type="entry name" value="Transmembrane di-heme cytochromes"/>
    <property type="match status" value="1"/>
</dbReference>
<dbReference type="Gene3D" id="1.20.950.20">
    <property type="entry name" value="Transmembrane di-heme cytochromes, Chain C"/>
    <property type="match status" value="1"/>
</dbReference>
<keyword evidence="11 12" id="KW-0472">Membrane</keyword>
<evidence type="ECO:0000256" key="11">
    <source>
        <dbReference type="ARBA" id="ARBA00023136"/>
    </source>
</evidence>
<gene>
    <name evidence="14" type="ORF">BFG57_02135</name>
</gene>
<dbReference type="InterPro" id="IPR016174">
    <property type="entry name" value="Di-haem_cyt_TM"/>
</dbReference>
<dbReference type="GO" id="GO:0005886">
    <property type="term" value="C:plasma membrane"/>
    <property type="evidence" value="ECO:0007669"/>
    <property type="project" value="UniProtKB-SubCell"/>
</dbReference>
<dbReference type="GO" id="GO:0022904">
    <property type="term" value="P:respiratory electron transport chain"/>
    <property type="evidence" value="ECO:0007669"/>
    <property type="project" value="InterPro"/>
</dbReference>
<organism evidence="14 15">
    <name type="scientific">Bacillus solimangrovi</name>
    <dbReference type="NCBI Taxonomy" id="1305675"/>
    <lineage>
        <taxon>Bacteria</taxon>
        <taxon>Bacillati</taxon>
        <taxon>Bacillota</taxon>
        <taxon>Bacilli</taxon>
        <taxon>Bacillales</taxon>
        <taxon>Bacillaceae</taxon>
        <taxon>Bacillus</taxon>
    </lineage>
</organism>
<keyword evidence="8" id="KW-0249">Electron transport</keyword>
<accession>A0A1E5LFE9</accession>
<evidence type="ECO:0000259" key="13">
    <source>
        <dbReference type="Pfam" id="PF01292"/>
    </source>
</evidence>
<name>A0A1E5LFE9_9BACI</name>
<feature type="transmembrane region" description="Helical" evidence="12">
    <location>
        <begin position="75"/>
        <end position="97"/>
    </location>
</feature>